<feature type="transmembrane region" description="Helical" evidence="6">
    <location>
        <begin position="116"/>
        <end position="138"/>
    </location>
</feature>
<feature type="transmembrane region" description="Helical" evidence="6">
    <location>
        <begin position="228"/>
        <end position="246"/>
    </location>
</feature>
<dbReference type="GO" id="GO:0009246">
    <property type="term" value="P:enterobacterial common antigen biosynthetic process"/>
    <property type="evidence" value="ECO:0007669"/>
    <property type="project" value="InterPro"/>
</dbReference>
<feature type="transmembrane region" description="Helical" evidence="6">
    <location>
        <begin position="70"/>
        <end position="88"/>
    </location>
</feature>
<feature type="transmembrane region" description="Helical" evidence="6">
    <location>
        <begin position="406"/>
        <end position="431"/>
    </location>
</feature>
<feature type="transmembrane region" description="Helical" evidence="6">
    <location>
        <begin position="37"/>
        <end position="58"/>
    </location>
</feature>
<gene>
    <name evidence="7" type="ORF">IM45_425</name>
</gene>
<dbReference type="Pfam" id="PF06899">
    <property type="entry name" value="WzyE"/>
    <property type="match status" value="1"/>
</dbReference>
<sequence>MTLYQFSGLLGFYLLSLLFILLFIYREFHLVRFNFNIVFSTLYLIIFYLGFPFTWVLVFCYGVKVMPVEYLLDALLASTVFYEIYYISYKISFFRPPSPKFVRLSWLSVNHTEIRLLYLLLLLISLGTLIVFFIHNGFLLFRLHAYSQIFSSEVSDVVLKRFFYFFILAQLLTYFLNPTRRNWLWFLVSTIVFGIFTYMVMGGTRANIIVAFTLFLLIGLQRCWINRWILVLAGLIAVTAMFLLALKRYSLNINGTEAFYTFLYLTRDTFSPWENLALLLQNYQHIDFQGFTPIVRDFYVFIPKWLWPEKPSLVLNTANYFTWQILNNYSGLAISPTLIGSLVVMGGVSFIPLGAIVVGFIVKGFDIVYKYGKLAGNRYHASLLQTFCFGTVFHMIVLAREGLDAFFSRLVFFCLIFGICLFMAKLLFLLFQLANMLRLSTRWLQH</sequence>
<feature type="transmembrane region" description="Helical" evidence="6">
    <location>
        <begin position="338"/>
        <end position="362"/>
    </location>
</feature>
<evidence type="ECO:0000256" key="6">
    <source>
        <dbReference type="SAM" id="Phobius"/>
    </source>
</evidence>
<keyword evidence="1" id="KW-1003">Cell membrane</keyword>
<proteinExistence type="predicted"/>
<evidence type="ECO:0000256" key="1">
    <source>
        <dbReference type="ARBA" id="ARBA00022475"/>
    </source>
</evidence>
<evidence type="ECO:0000313" key="7">
    <source>
        <dbReference type="EMBL" id="AIN47090.1"/>
    </source>
</evidence>
<feature type="transmembrane region" description="Helical" evidence="6">
    <location>
        <begin position="158"/>
        <end position="176"/>
    </location>
</feature>
<keyword evidence="3 6" id="KW-0812">Transmembrane</keyword>
<evidence type="ECO:0000256" key="3">
    <source>
        <dbReference type="ARBA" id="ARBA00022692"/>
    </source>
</evidence>
<keyword evidence="5 6" id="KW-0472">Membrane</keyword>
<accession>A0A088MXJ4</accession>
<dbReference type="GO" id="GO:0016020">
    <property type="term" value="C:membrane"/>
    <property type="evidence" value="ECO:0007669"/>
    <property type="project" value="InterPro"/>
</dbReference>
<dbReference type="RefSeq" id="WP_038498140.1">
    <property type="nucleotide sequence ID" value="NZ_CP008985.1"/>
</dbReference>
<feature type="transmembrane region" description="Helical" evidence="6">
    <location>
        <begin position="6"/>
        <end position="25"/>
    </location>
</feature>
<dbReference type="KEGG" id="bcib:IM45_425"/>
<dbReference type="AlphaFoldDB" id="A0A088MXJ4"/>
<feature type="transmembrane region" description="Helical" evidence="6">
    <location>
        <begin position="383"/>
        <end position="400"/>
    </location>
</feature>
<dbReference type="Proteomes" id="UP000067325">
    <property type="component" value="Chromosome"/>
</dbReference>
<organism evidence="7 8">
    <name type="scientific">Candidatus Palibaumannia cicadellinicola</name>
    <dbReference type="NCBI Taxonomy" id="186490"/>
    <lineage>
        <taxon>Bacteria</taxon>
        <taxon>Pseudomonadati</taxon>
        <taxon>Pseudomonadota</taxon>
        <taxon>Gammaproteobacteria</taxon>
        <taxon>Candidatus Palibaumannia</taxon>
    </lineage>
</organism>
<keyword evidence="4 6" id="KW-1133">Transmembrane helix</keyword>
<evidence type="ECO:0000256" key="5">
    <source>
        <dbReference type="ARBA" id="ARBA00023136"/>
    </source>
</evidence>
<name>A0A088MXJ4_9GAMM</name>
<reference evidence="7 8" key="1">
    <citation type="journal article" date="2014" name="MBio">
        <title>Differential genome evolution between companion symbionts in an insect-bacterial symbiosis.</title>
        <authorList>
            <person name="Bennett G.M."/>
            <person name="McCutcheon J.P."/>
            <person name="MacDonald B.R."/>
            <person name="Romanovicz D."/>
            <person name="Moran N.A."/>
        </authorList>
    </citation>
    <scope>NUCLEOTIDE SEQUENCE [LARGE SCALE GENOMIC DNA]</scope>
    <source>
        <strain evidence="7 8">BGSS</strain>
    </source>
</reference>
<dbReference type="NCBIfam" id="NF002820">
    <property type="entry name" value="PRK02975.1"/>
    <property type="match status" value="1"/>
</dbReference>
<keyword evidence="2" id="KW-0997">Cell inner membrane</keyword>
<dbReference type="eggNOG" id="ENOG502Z7MA">
    <property type="taxonomic scope" value="Bacteria"/>
</dbReference>
<dbReference type="EMBL" id="CP008985">
    <property type="protein sequence ID" value="AIN47090.1"/>
    <property type="molecule type" value="Genomic_DNA"/>
</dbReference>
<dbReference type="OrthoDB" id="6415259at2"/>
<dbReference type="InterPro" id="IPR010691">
    <property type="entry name" value="WzyE"/>
</dbReference>
<evidence type="ECO:0000256" key="4">
    <source>
        <dbReference type="ARBA" id="ARBA00022989"/>
    </source>
</evidence>
<evidence type="ECO:0000313" key="8">
    <source>
        <dbReference type="Proteomes" id="UP000067325"/>
    </source>
</evidence>
<protein>
    <submittedName>
        <fullName evidence="7">Putative ECA polymerase</fullName>
    </submittedName>
</protein>
<feature type="transmembrane region" description="Helical" evidence="6">
    <location>
        <begin position="183"/>
        <end position="200"/>
    </location>
</feature>
<evidence type="ECO:0000256" key="2">
    <source>
        <dbReference type="ARBA" id="ARBA00022519"/>
    </source>
</evidence>